<feature type="domain" description="ABC transmembrane type-2" evidence="9">
    <location>
        <begin position="92"/>
        <end position="329"/>
    </location>
</feature>
<feature type="transmembrane region" description="Helical" evidence="8">
    <location>
        <begin position="21"/>
        <end position="39"/>
    </location>
</feature>
<reference evidence="10 11" key="1">
    <citation type="journal article" date="2018" name="J. Microbiol.">
        <title>Bacillus spongiae sp. nov., isolated from sponge of Jeju Island.</title>
        <authorList>
            <person name="Lee G.E."/>
            <person name="Im W.T."/>
            <person name="Park J.S."/>
        </authorList>
    </citation>
    <scope>NUCLEOTIDE SEQUENCE [LARGE SCALE GENOMIC DNA]</scope>
    <source>
        <strain evidence="10 11">135PIL107-10</strain>
    </source>
</reference>
<dbReference type="Pfam" id="PF12698">
    <property type="entry name" value="ABC2_membrane_3"/>
    <property type="match status" value="1"/>
</dbReference>
<protein>
    <submittedName>
        <fullName evidence="10">ABC transporter permease</fullName>
    </submittedName>
</protein>
<keyword evidence="3" id="KW-0813">Transport</keyword>
<evidence type="ECO:0000256" key="4">
    <source>
        <dbReference type="ARBA" id="ARBA00022475"/>
    </source>
</evidence>
<dbReference type="RefSeq" id="WP_336587721.1">
    <property type="nucleotide sequence ID" value="NZ_JBBAXC010000012.1"/>
</dbReference>
<comment type="caution">
    <text evidence="10">The sequence shown here is derived from an EMBL/GenBank/DDBJ whole genome shotgun (WGS) entry which is preliminary data.</text>
</comment>
<keyword evidence="11" id="KW-1185">Reference proteome</keyword>
<keyword evidence="7 8" id="KW-0472">Membrane</keyword>
<dbReference type="PROSITE" id="PS51012">
    <property type="entry name" value="ABC_TM2"/>
    <property type="match status" value="1"/>
</dbReference>
<evidence type="ECO:0000256" key="6">
    <source>
        <dbReference type="ARBA" id="ARBA00022989"/>
    </source>
</evidence>
<sequence length="332" mass="37474">MRVLGFAKRIILQLLRDKRTLALMFLAPLFILSLLWLVFDADPYTPKIGVVANAIVEERLEEQGAIVVSEEEAMEKLIDGELDGYVDMLDTPTIVVEGSDPSKTKVTMKEVQEWLSNGESSLNIQYVYGDEDMGMFDSFGPILLGFFVFFFVFLVSGVSFLRERTSGTLERLLASPLKIWEMVFGYIAGFGIFTFVQASIITWYSIYILDMLMIGSFFTVLFIIVLLSFSALTLGILLSAFAKNELQMMQFIPIVVVPQVFFSGLFNLESISEWLNWIGPMTPLYYAGSALKDVMFRGAGISDLLPSLLFLLLFSLTFITLNIITLKNYRKI</sequence>
<keyword evidence="4" id="KW-1003">Cell membrane</keyword>
<feature type="transmembrane region" description="Helical" evidence="8">
    <location>
        <begin position="250"/>
        <end position="268"/>
    </location>
</feature>
<dbReference type="Proteomes" id="UP001312865">
    <property type="component" value="Unassembled WGS sequence"/>
</dbReference>
<name>A0ABU8HFW4_9BACI</name>
<evidence type="ECO:0000259" key="9">
    <source>
        <dbReference type="PROSITE" id="PS51012"/>
    </source>
</evidence>
<keyword evidence="5 8" id="KW-0812">Transmembrane</keyword>
<dbReference type="PANTHER" id="PTHR30294">
    <property type="entry name" value="MEMBRANE COMPONENT OF ABC TRANSPORTER YHHJ-RELATED"/>
    <property type="match status" value="1"/>
</dbReference>
<keyword evidence="6 8" id="KW-1133">Transmembrane helix</keyword>
<dbReference type="InterPro" id="IPR013525">
    <property type="entry name" value="ABC2_TM"/>
</dbReference>
<evidence type="ECO:0000256" key="3">
    <source>
        <dbReference type="ARBA" id="ARBA00022448"/>
    </source>
</evidence>
<dbReference type="PANTHER" id="PTHR30294:SF38">
    <property type="entry name" value="TRANSPORT PERMEASE PROTEIN"/>
    <property type="match status" value="1"/>
</dbReference>
<dbReference type="InterPro" id="IPR051449">
    <property type="entry name" value="ABC-2_transporter_component"/>
</dbReference>
<accession>A0ABU8HFW4</accession>
<evidence type="ECO:0000256" key="5">
    <source>
        <dbReference type="ARBA" id="ARBA00022692"/>
    </source>
</evidence>
<feature type="transmembrane region" description="Helical" evidence="8">
    <location>
        <begin position="212"/>
        <end position="238"/>
    </location>
</feature>
<gene>
    <name evidence="10" type="ORF">WAK64_14540</name>
</gene>
<evidence type="ECO:0000256" key="1">
    <source>
        <dbReference type="ARBA" id="ARBA00004651"/>
    </source>
</evidence>
<evidence type="ECO:0000313" key="11">
    <source>
        <dbReference type="Proteomes" id="UP001312865"/>
    </source>
</evidence>
<evidence type="ECO:0000256" key="7">
    <source>
        <dbReference type="ARBA" id="ARBA00023136"/>
    </source>
</evidence>
<evidence type="ECO:0000256" key="2">
    <source>
        <dbReference type="ARBA" id="ARBA00007783"/>
    </source>
</evidence>
<proteinExistence type="inferred from homology"/>
<feature type="transmembrane region" description="Helical" evidence="8">
    <location>
        <begin position="142"/>
        <end position="162"/>
    </location>
</feature>
<dbReference type="InterPro" id="IPR047817">
    <property type="entry name" value="ABC2_TM_bact-type"/>
</dbReference>
<evidence type="ECO:0000256" key="8">
    <source>
        <dbReference type="SAM" id="Phobius"/>
    </source>
</evidence>
<feature type="transmembrane region" description="Helical" evidence="8">
    <location>
        <begin position="183"/>
        <end position="206"/>
    </location>
</feature>
<comment type="subcellular location">
    <subcellularLocation>
        <location evidence="1">Cell membrane</location>
        <topology evidence="1">Multi-pass membrane protein</topology>
    </subcellularLocation>
</comment>
<comment type="similarity">
    <text evidence="2">Belongs to the ABC-2 integral membrane protein family.</text>
</comment>
<evidence type="ECO:0000313" key="10">
    <source>
        <dbReference type="EMBL" id="MEI5908274.1"/>
    </source>
</evidence>
<organism evidence="10 11">
    <name type="scientific">Bacillus spongiae</name>
    <dbReference type="NCBI Taxonomy" id="2683610"/>
    <lineage>
        <taxon>Bacteria</taxon>
        <taxon>Bacillati</taxon>
        <taxon>Bacillota</taxon>
        <taxon>Bacilli</taxon>
        <taxon>Bacillales</taxon>
        <taxon>Bacillaceae</taxon>
        <taxon>Bacillus</taxon>
    </lineage>
</organism>
<dbReference type="EMBL" id="JBBAXC010000012">
    <property type="protein sequence ID" value="MEI5908274.1"/>
    <property type="molecule type" value="Genomic_DNA"/>
</dbReference>
<feature type="transmembrane region" description="Helical" evidence="8">
    <location>
        <begin position="304"/>
        <end position="326"/>
    </location>
</feature>